<feature type="domain" description="Peripheral subunit-binding (PSBD)" evidence="7">
    <location>
        <begin position="169"/>
        <end position="206"/>
    </location>
</feature>
<dbReference type="EC" id="2.3.1.-" evidence="4"/>
<gene>
    <name evidence="8" type="ORF">F1559_001679</name>
</gene>
<dbReference type="OrthoDB" id="537444at2759"/>
<sequence length="553" mass="57559">MHSPLESTATAASKPPGTVELFMPALSSTMTEGKIVQWMKKVGDEVHPGDVVMVVESDKADMDVESFDRGFLAHVAVEVGGSSPVGMVVGYLAPDKASIPLVQAWASGASGGHVAASEPSKGGRAAGSAVAPAASSNGAQSTLESASSAPEVEPSAGAGPDVKATGRVIASPYAKRLAKENNVDLRSLQGRGPGGRIVAADVQAAILARSAERPIASGSVTAEERVGTSERMMVTPAAKKLAKARGVDLTKLRGTGPYGRLTENDVRRALGEAPTKPEPSGAASTTAPSAPVLSDRGASSTSEPLAVQARTGAESSKTEGAAGAAKAVLSGSVVMNAFQKAVVNNMNAAVQVPVFRVSYRIATDAADAFLARVKPKGVTMSTLLAKAIALTLQKHPLLNARFEEPYTIVYQPKVNVAVAVALPDGGLITPVLRDCVETDLYELSRRWRSLVRMAVEKKLKPDDYQSGTFTLSNLGMFGVSSFDAILPKGTGAILAVSASQPEVRLQPNGLIGVSKVMQVTITCDHRHIYGAQAAEFLRDLADLLENRTEELLY</sequence>
<dbReference type="InterPro" id="IPR011053">
    <property type="entry name" value="Single_hybrid_motif"/>
</dbReference>
<feature type="domain" description="Peripheral subunit-binding (PSBD)" evidence="7">
    <location>
        <begin position="233"/>
        <end position="270"/>
    </location>
</feature>
<keyword evidence="9" id="KW-1185">Reference proteome</keyword>
<dbReference type="PROSITE" id="PS50968">
    <property type="entry name" value="BIOTINYL_LIPOYL"/>
    <property type="match status" value="1"/>
</dbReference>
<keyword evidence="2 4" id="KW-0450">Lipoyl</keyword>
<dbReference type="PANTHER" id="PTHR23151:SF75">
    <property type="entry name" value="DIHYDROLIPOYLLYSINE-RESIDUE ACETYLTRANSFERASE COMPONENT 5 OF PYRUVATE DEHYDROGENASE COMPLEX, CHLOROPLASTIC"/>
    <property type="match status" value="1"/>
</dbReference>
<accession>A0A7J7IHV6</accession>
<evidence type="ECO:0000256" key="1">
    <source>
        <dbReference type="ARBA" id="ARBA00007317"/>
    </source>
</evidence>
<evidence type="ECO:0000259" key="6">
    <source>
        <dbReference type="PROSITE" id="PS50968"/>
    </source>
</evidence>
<dbReference type="PROSITE" id="PS51826">
    <property type="entry name" value="PSBD"/>
    <property type="match status" value="2"/>
</dbReference>
<dbReference type="PROSITE" id="PS00189">
    <property type="entry name" value="LIPOYL"/>
    <property type="match status" value="1"/>
</dbReference>
<evidence type="ECO:0000256" key="3">
    <source>
        <dbReference type="ARBA" id="ARBA00022946"/>
    </source>
</evidence>
<evidence type="ECO:0000313" key="8">
    <source>
        <dbReference type="EMBL" id="KAF6002685.1"/>
    </source>
</evidence>
<dbReference type="Pfam" id="PF00364">
    <property type="entry name" value="Biotin_lipoyl"/>
    <property type="match status" value="1"/>
</dbReference>
<evidence type="ECO:0000256" key="4">
    <source>
        <dbReference type="RuleBase" id="RU003423"/>
    </source>
</evidence>
<dbReference type="EMBL" id="VWRR01000009">
    <property type="protein sequence ID" value="KAF6002685.1"/>
    <property type="molecule type" value="Genomic_DNA"/>
</dbReference>
<evidence type="ECO:0000259" key="7">
    <source>
        <dbReference type="PROSITE" id="PS51826"/>
    </source>
</evidence>
<dbReference type="InterPro" id="IPR045257">
    <property type="entry name" value="E2/Pdx1"/>
</dbReference>
<dbReference type="Gene3D" id="4.10.320.10">
    <property type="entry name" value="E3-binding domain"/>
    <property type="match status" value="2"/>
</dbReference>
<keyword evidence="3" id="KW-0809">Transit peptide</keyword>
<keyword evidence="4" id="KW-0012">Acyltransferase</keyword>
<comment type="caution">
    <text evidence="8">The sequence shown here is derived from an EMBL/GenBank/DDBJ whole genome shotgun (WGS) entry which is preliminary data.</text>
</comment>
<feature type="compositionally biased region" description="Low complexity" evidence="5">
    <location>
        <begin position="278"/>
        <end position="294"/>
    </location>
</feature>
<dbReference type="Proteomes" id="UP000530660">
    <property type="component" value="Unassembled WGS sequence"/>
</dbReference>
<dbReference type="CDD" id="cd06849">
    <property type="entry name" value="lipoyl_domain"/>
    <property type="match status" value="1"/>
</dbReference>
<dbReference type="InterPro" id="IPR023213">
    <property type="entry name" value="CAT-like_dom_sf"/>
</dbReference>
<keyword evidence="4" id="KW-0808">Transferase</keyword>
<feature type="region of interest" description="Disordered" evidence="5">
    <location>
        <begin position="111"/>
        <end position="163"/>
    </location>
</feature>
<organism evidence="8 9">
    <name type="scientific">Cyanidiococcus yangmingshanensis</name>
    <dbReference type="NCBI Taxonomy" id="2690220"/>
    <lineage>
        <taxon>Eukaryota</taxon>
        <taxon>Rhodophyta</taxon>
        <taxon>Bangiophyceae</taxon>
        <taxon>Cyanidiales</taxon>
        <taxon>Cyanidiaceae</taxon>
        <taxon>Cyanidiococcus</taxon>
    </lineage>
</organism>
<comment type="similarity">
    <text evidence="1 4">Belongs to the 2-oxoacid dehydrogenase family.</text>
</comment>
<dbReference type="GO" id="GO:0004742">
    <property type="term" value="F:dihydrolipoyllysine-residue acetyltransferase activity"/>
    <property type="evidence" value="ECO:0007669"/>
    <property type="project" value="TreeGrafter"/>
</dbReference>
<dbReference type="SUPFAM" id="SSF52777">
    <property type="entry name" value="CoA-dependent acyltransferases"/>
    <property type="match status" value="1"/>
</dbReference>
<evidence type="ECO:0000313" key="9">
    <source>
        <dbReference type="Proteomes" id="UP000530660"/>
    </source>
</evidence>
<reference evidence="8 9" key="1">
    <citation type="journal article" date="2020" name="J. Phycol.">
        <title>Comparative genome analysis reveals Cyanidiococcus gen. nov., a new extremophilic red algal genus sister to Cyanidioschyzon (Cyanidioschyzonaceae, Rhodophyta).</title>
        <authorList>
            <person name="Liu S.-L."/>
            <person name="Chiang Y.-R."/>
            <person name="Yoon H.S."/>
            <person name="Fu H.-Y."/>
        </authorList>
    </citation>
    <scope>NUCLEOTIDE SEQUENCE [LARGE SCALE GENOMIC DNA]</scope>
    <source>
        <strain evidence="8 9">THAL066</strain>
    </source>
</reference>
<evidence type="ECO:0000256" key="2">
    <source>
        <dbReference type="ARBA" id="ARBA00022823"/>
    </source>
</evidence>
<dbReference type="Pfam" id="PF00198">
    <property type="entry name" value="2-oxoacid_dh"/>
    <property type="match status" value="1"/>
</dbReference>
<proteinExistence type="inferred from homology"/>
<protein>
    <recommendedName>
        <fullName evidence="4">Dihydrolipoamide acetyltransferase component of pyruvate dehydrogenase complex</fullName>
        <ecNumber evidence="4">2.3.1.-</ecNumber>
    </recommendedName>
</protein>
<comment type="cofactor">
    <cofactor evidence="4">
        <name>(R)-lipoate</name>
        <dbReference type="ChEBI" id="CHEBI:83088"/>
    </cofactor>
</comment>
<feature type="domain" description="Lipoyl-binding" evidence="6">
    <location>
        <begin position="18"/>
        <end position="93"/>
    </location>
</feature>
<dbReference type="InterPro" id="IPR036625">
    <property type="entry name" value="E3-bd_dom_sf"/>
</dbReference>
<dbReference type="PANTHER" id="PTHR23151">
    <property type="entry name" value="DIHYDROLIPOAMIDE ACETYL/SUCCINYL-TRANSFERASE-RELATED"/>
    <property type="match status" value="1"/>
</dbReference>
<dbReference type="Pfam" id="PF02817">
    <property type="entry name" value="E3_binding"/>
    <property type="match status" value="2"/>
</dbReference>
<dbReference type="GO" id="GO:0006086">
    <property type="term" value="P:pyruvate decarboxylation to acetyl-CoA"/>
    <property type="evidence" value="ECO:0007669"/>
    <property type="project" value="InterPro"/>
</dbReference>
<feature type="region of interest" description="Disordered" evidence="5">
    <location>
        <begin position="271"/>
        <end position="320"/>
    </location>
</feature>
<dbReference type="SUPFAM" id="SSF51230">
    <property type="entry name" value="Single hybrid motif"/>
    <property type="match status" value="1"/>
</dbReference>
<evidence type="ECO:0000256" key="5">
    <source>
        <dbReference type="SAM" id="MobiDB-lite"/>
    </source>
</evidence>
<dbReference type="InterPro" id="IPR004167">
    <property type="entry name" value="PSBD"/>
</dbReference>
<feature type="compositionally biased region" description="Low complexity" evidence="5">
    <location>
        <begin position="111"/>
        <end position="158"/>
    </location>
</feature>
<dbReference type="Gene3D" id="3.30.559.10">
    <property type="entry name" value="Chloramphenicol acetyltransferase-like domain"/>
    <property type="match status" value="1"/>
</dbReference>
<dbReference type="InterPro" id="IPR001078">
    <property type="entry name" value="2-oxoacid_DH_actylTfrase"/>
</dbReference>
<dbReference type="SUPFAM" id="SSF47005">
    <property type="entry name" value="Peripheral subunit-binding domain of 2-oxo acid dehydrogenase complex"/>
    <property type="match status" value="2"/>
</dbReference>
<name>A0A7J7IHV6_9RHOD</name>
<dbReference type="InterPro" id="IPR003016">
    <property type="entry name" value="2-oxoA_DH_lipoyl-BS"/>
</dbReference>
<dbReference type="InterPro" id="IPR000089">
    <property type="entry name" value="Biotin_lipoyl"/>
</dbReference>
<dbReference type="Gene3D" id="2.40.50.100">
    <property type="match status" value="1"/>
</dbReference>
<dbReference type="GO" id="GO:0045254">
    <property type="term" value="C:pyruvate dehydrogenase complex"/>
    <property type="evidence" value="ECO:0007669"/>
    <property type="project" value="InterPro"/>
</dbReference>
<dbReference type="AlphaFoldDB" id="A0A7J7IHV6"/>